<protein>
    <submittedName>
        <fullName evidence="2">2-polyprenyl-6-methoxyphenol hydroxylase</fullName>
    </submittedName>
</protein>
<keyword evidence="3" id="KW-1185">Reference proteome</keyword>
<dbReference type="AlphaFoldDB" id="A0A285JR68"/>
<evidence type="ECO:0000259" key="1">
    <source>
        <dbReference type="Pfam" id="PF01494"/>
    </source>
</evidence>
<dbReference type="RefSeq" id="WP_143235193.1">
    <property type="nucleotide sequence ID" value="NZ_OBDY01000024.1"/>
</dbReference>
<dbReference type="PANTHER" id="PTHR43422">
    <property type="entry name" value="THIAMINE THIAZOLE SYNTHASE"/>
    <property type="match status" value="1"/>
</dbReference>
<dbReference type="Gene3D" id="3.50.50.60">
    <property type="entry name" value="FAD/NAD(P)-binding domain"/>
    <property type="match status" value="1"/>
</dbReference>
<evidence type="ECO:0000313" key="2">
    <source>
        <dbReference type="EMBL" id="SNY62800.1"/>
    </source>
</evidence>
<sequence length="459" mass="49968">MPAARRFAVISTPEPPKGQKTLFKRAVVLGGSVAGLMAARVLSDHAEDVVIVERDDLTTVDASVRPGVPQGSQVHALLLSGQHQLERWFPGFVEQALSEGAVTPPAGTNRFYMDGVLREDSPTEAQGLISSRPFLEALIRRRVLAVPNVRTIAGRAEGLLMEGDTVTGVRYVADGESAVTGQKADFVVDATGRSSRLGDWLDAYDFPKPPMRRMGIKLNYATALYHRPADAEVWTCISIANPGPGKTARIGGFTPIEGDRWTVLVSGYDEDRPGRDADEFRDRCVRDFPAEFGDVATTAPRVSEVATYHQADSRRREFHQLRRFPARLVAAGDAVASFNPVYGQGMTSAMLHASCLSEYLRGDPDLSRPARSYFADVKVVVDAAWQVSTMADLALPHVDGPYPKGYAVIRWASGLIFKASMRDQAVNHRLGQVTTMLAHPSALTSPRFLLRALSIGARA</sequence>
<dbReference type="Pfam" id="PF01494">
    <property type="entry name" value="FAD_binding_3"/>
    <property type="match status" value="1"/>
</dbReference>
<dbReference type="PANTHER" id="PTHR43422:SF3">
    <property type="entry name" value="THIAMINE THIAZOLE SYNTHASE"/>
    <property type="match status" value="1"/>
</dbReference>
<dbReference type="Proteomes" id="UP000219612">
    <property type="component" value="Unassembled WGS sequence"/>
</dbReference>
<organism evidence="2 3">
    <name type="scientific">Paractinoplanes atraurantiacus</name>
    <dbReference type="NCBI Taxonomy" id="1036182"/>
    <lineage>
        <taxon>Bacteria</taxon>
        <taxon>Bacillati</taxon>
        <taxon>Actinomycetota</taxon>
        <taxon>Actinomycetes</taxon>
        <taxon>Micromonosporales</taxon>
        <taxon>Micromonosporaceae</taxon>
        <taxon>Paractinoplanes</taxon>
    </lineage>
</organism>
<dbReference type="SUPFAM" id="SSF51905">
    <property type="entry name" value="FAD/NAD(P)-binding domain"/>
    <property type="match status" value="1"/>
</dbReference>
<dbReference type="InterPro" id="IPR036188">
    <property type="entry name" value="FAD/NAD-bd_sf"/>
</dbReference>
<proteinExistence type="predicted"/>
<evidence type="ECO:0000313" key="3">
    <source>
        <dbReference type="Proteomes" id="UP000219612"/>
    </source>
</evidence>
<dbReference type="GO" id="GO:0071949">
    <property type="term" value="F:FAD binding"/>
    <property type="evidence" value="ECO:0007669"/>
    <property type="project" value="InterPro"/>
</dbReference>
<reference evidence="2 3" key="1">
    <citation type="submission" date="2017-09" db="EMBL/GenBank/DDBJ databases">
        <authorList>
            <person name="Ehlers B."/>
            <person name="Leendertz F.H."/>
        </authorList>
    </citation>
    <scope>NUCLEOTIDE SEQUENCE [LARGE SCALE GENOMIC DNA]</scope>
    <source>
        <strain evidence="2 3">CGMCC 4.6857</strain>
    </source>
</reference>
<accession>A0A285JR68</accession>
<dbReference type="InterPro" id="IPR002938">
    <property type="entry name" value="FAD-bd"/>
</dbReference>
<dbReference type="OrthoDB" id="9790035at2"/>
<name>A0A285JR68_9ACTN</name>
<feature type="domain" description="FAD-binding" evidence="1">
    <location>
        <begin position="155"/>
        <end position="358"/>
    </location>
</feature>
<gene>
    <name evidence="2" type="ORF">SAMN05421748_12426</name>
</gene>
<dbReference type="PRINTS" id="PR00420">
    <property type="entry name" value="RNGMNOXGNASE"/>
</dbReference>
<dbReference type="EMBL" id="OBDY01000024">
    <property type="protein sequence ID" value="SNY62800.1"/>
    <property type="molecule type" value="Genomic_DNA"/>
</dbReference>